<organism evidence="9 10">
    <name type="scientific">Vitrella brassicaformis (strain CCMP3155)</name>
    <dbReference type="NCBI Taxonomy" id="1169540"/>
    <lineage>
        <taxon>Eukaryota</taxon>
        <taxon>Sar</taxon>
        <taxon>Alveolata</taxon>
        <taxon>Colpodellida</taxon>
        <taxon>Vitrellaceae</taxon>
        <taxon>Vitrella</taxon>
    </lineage>
</organism>
<evidence type="ECO:0000313" key="10">
    <source>
        <dbReference type="Proteomes" id="UP000041254"/>
    </source>
</evidence>
<keyword evidence="5" id="KW-0489">Methyltransferase</keyword>
<dbReference type="GO" id="GO:0005737">
    <property type="term" value="C:cytoplasm"/>
    <property type="evidence" value="ECO:0007669"/>
    <property type="project" value="UniProtKB-SubCell"/>
</dbReference>
<dbReference type="Pfam" id="PF01135">
    <property type="entry name" value="PCMT"/>
    <property type="match status" value="1"/>
</dbReference>
<keyword evidence="6" id="KW-0808">Transferase</keyword>
<dbReference type="CDD" id="cd02440">
    <property type="entry name" value="AdoMet_MTases"/>
    <property type="match status" value="1"/>
</dbReference>
<dbReference type="PhylomeDB" id="A0A0G4FGW8"/>
<dbReference type="GO" id="GO:0032259">
    <property type="term" value="P:methylation"/>
    <property type="evidence" value="ECO:0007669"/>
    <property type="project" value="UniProtKB-KW"/>
</dbReference>
<comment type="similarity">
    <text evidence="2">Belongs to the methyltransferase superfamily. L-isoaspartyl/D-aspartyl protein methyltransferase family.</text>
</comment>
<dbReference type="SUPFAM" id="SSF53335">
    <property type="entry name" value="S-adenosyl-L-methionine-dependent methyltransferases"/>
    <property type="match status" value="1"/>
</dbReference>
<name>A0A0G4FGW8_VITBC</name>
<reference evidence="9 10" key="1">
    <citation type="submission" date="2014-11" db="EMBL/GenBank/DDBJ databases">
        <authorList>
            <person name="Zhu J."/>
            <person name="Qi W."/>
            <person name="Song R."/>
        </authorList>
    </citation>
    <scope>NUCLEOTIDE SEQUENCE [LARGE SCALE GENOMIC DNA]</scope>
</reference>
<evidence type="ECO:0000256" key="1">
    <source>
        <dbReference type="ARBA" id="ARBA00004496"/>
    </source>
</evidence>
<dbReference type="Proteomes" id="UP000041254">
    <property type="component" value="Unassembled WGS sequence"/>
</dbReference>
<feature type="region of interest" description="Disordered" evidence="8">
    <location>
        <begin position="289"/>
        <end position="310"/>
    </location>
</feature>
<evidence type="ECO:0000256" key="3">
    <source>
        <dbReference type="ARBA" id="ARBA00011890"/>
    </source>
</evidence>
<sequence length="362" mass="39126">MRAAARELLHTATMQTMRRRLKHAEALGGGRCFGTTVLGAVSEDLLLSLSMAHLQQKPTNQRSLAAALQGSGLVSNRCVLGVVGFLDRRWFVPDSVAERLGQQLYHDQPAGISIDGSANHHVMTSGVMHAQCLEALNVPAGHRCLDLGSGTGWMTVAMAMLAGGEGGSVGIDIEPSLVDFAATTALARCADACHQERRLNVRFAVGDIRDPATWTSSHHPRAFDRIHIGVALPQLPEHIIELLAPNGRTVVPIGELSSEQSLMLVTKGDDGQTVTHQELQKVVFSHVDAPPAAEPPASKTSPSADELRERRRVLEERVAELWRRGREGRASLSDALKGSNGAELSRVLDELRRVKRLCEGKL</sequence>
<dbReference type="OrthoDB" id="73890at2759"/>
<comment type="subcellular location">
    <subcellularLocation>
        <location evidence="1">Cytoplasm</location>
    </subcellularLocation>
</comment>
<dbReference type="PANTHER" id="PTHR11579:SF0">
    <property type="entry name" value="PROTEIN-L-ISOASPARTATE(D-ASPARTATE) O-METHYLTRANSFERASE"/>
    <property type="match status" value="1"/>
</dbReference>
<dbReference type="InterPro" id="IPR000682">
    <property type="entry name" value="PCMT"/>
</dbReference>
<proteinExistence type="inferred from homology"/>
<protein>
    <recommendedName>
        <fullName evidence="3">protein-L-isoaspartate(D-aspartate) O-methyltransferase</fullName>
        <ecNumber evidence="3">2.1.1.77</ecNumber>
    </recommendedName>
</protein>
<dbReference type="Gene3D" id="3.40.50.150">
    <property type="entry name" value="Vaccinia Virus protein VP39"/>
    <property type="match status" value="1"/>
</dbReference>
<dbReference type="InParanoid" id="A0A0G4FGW8"/>
<keyword evidence="4" id="KW-0963">Cytoplasm</keyword>
<dbReference type="GO" id="GO:0004719">
    <property type="term" value="F:protein-L-isoaspartate (D-aspartate) O-methyltransferase activity"/>
    <property type="evidence" value="ECO:0007669"/>
    <property type="project" value="UniProtKB-EC"/>
</dbReference>
<keyword evidence="10" id="KW-1185">Reference proteome</keyword>
<evidence type="ECO:0000256" key="7">
    <source>
        <dbReference type="ARBA" id="ARBA00022691"/>
    </source>
</evidence>
<dbReference type="AlphaFoldDB" id="A0A0G4FGW8"/>
<evidence type="ECO:0000256" key="8">
    <source>
        <dbReference type="SAM" id="MobiDB-lite"/>
    </source>
</evidence>
<evidence type="ECO:0000256" key="5">
    <source>
        <dbReference type="ARBA" id="ARBA00022603"/>
    </source>
</evidence>
<evidence type="ECO:0000256" key="2">
    <source>
        <dbReference type="ARBA" id="ARBA00005369"/>
    </source>
</evidence>
<dbReference type="PANTHER" id="PTHR11579">
    <property type="entry name" value="PROTEIN-L-ISOASPARTATE O-METHYLTRANSFERASE"/>
    <property type="match status" value="1"/>
</dbReference>
<evidence type="ECO:0000256" key="6">
    <source>
        <dbReference type="ARBA" id="ARBA00022679"/>
    </source>
</evidence>
<evidence type="ECO:0000256" key="4">
    <source>
        <dbReference type="ARBA" id="ARBA00022490"/>
    </source>
</evidence>
<dbReference type="EC" id="2.1.1.77" evidence="3"/>
<keyword evidence="7" id="KW-0949">S-adenosyl-L-methionine</keyword>
<dbReference type="InterPro" id="IPR029063">
    <property type="entry name" value="SAM-dependent_MTases_sf"/>
</dbReference>
<dbReference type="VEuPathDB" id="CryptoDB:Vbra_15306"/>
<accession>A0A0G4FGW8</accession>
<gene>
    <name evidence="9" type="ORF">Vbra_15306</name>
</gene>
<dbReference type="EMBL" id="CDMY01000433">
    <property type="protein sequence ID" value="CEM12095.1"/>
    <property type="molecule type" value="Genomic_DNA"/>
</dbReference>
<evidence type="ECO:0000313" key="9">
    <source>
        <dbReference type="EMBL" id="CEM12095.1"/>
    </source>
</evidence>